<feature type="compositionally biased region" description="Basic residues" evidence="1">
    <location>
        <begin position="1"/>
        <end position="11"/>
    </location>
</feature>
<dbReference type="OrthoDB" id="10009315at2759"/>
<name>A0A3N0Z8V5_ANAGA</name>
<evidence type="ECO:0000313" key="3">
    <source>
        <dbReference type="EMBL" id="ROL54885.1"/>
    </source>
</evidence>
<feature type="compositionally biased region" description="Acidic residues" evidence="1">
    <location>
        <begin position="37"/>
        <end position="49"/>
    </location>
</feature>
<evidence type="ECO:0000313" key="4">
    <source>
        <dbReference type="Proteomes" id="UP000281406"/>
    </source>
</evidence>
<feature type="region of interest" description="Disordered" evidence="1">
    <location>
        <begin position="1"/>
        <end position="53"/>
    </location>
</feature>
<keyword evidence="2" id="KW-1133">Transmembrane helix</keyword>
<keyword evidence="2" id="KW-0472">Membrane</keyword>
<sequence length="421" mass="46549">MSPQKKMKKRKELNALIGLSDSSRRKSKHRLLRTEPPESESESGSEEQEFSGGRTGLFGKEIFINILTDRGSIMAVNGISEDELKKVSPSIINTLHTAPGVNEGLLRRSDAFVSSVQCCSLCYPLCVFILLAACVMACAGLIWMQIALKEDLDSMKEKIRTMESSQKLSSHEILKLSEELKAKQMKLDDMESGERGLTRLWSNLTEVNQKLSALDSAVNHLKANIKSASDLIALPRSVEELQKSVASIGSTVTSLQHDVTLIQAVVEERRTGADQLKDSTISVCCCKSDCVHVSLFYMACLHFLTIKNGVKPVNDSSWAALKQDVQDLQDGVSEVNGSLLLHQSWCREQIQSVHFMLSNLSRWVSVLERSESGDTQWTAPAGHQLQTDTGSPPPRRPRAVSRRRFRRGPPPSSRTESVTGA</sequence>
<keyword evidence="2" id="KW-0812">Transmembrane</keyword>
<organism evidence="3 4">
    <name type="scientific">Anabarilius grahami</name>
    <name type="common">Kanglang fish</name>
    <name type="synonym">Barilius grahami</name>
    <dbReference type="NCBI Taxonomy" id="495550"/>
    <lineage>
        <taxon>Eukaryota</taxon>
        <taxon>Metazoa</taxon>
        <taxon>Chordata</taxon>
        <taxon>Craniata</taxon>
        <taxon>Vertebrata</taxon>
        <taxon>Euteleostomi</taxon>
        <taxon>Actinopterygii</taxon>
        <taxon>Neopterygii</taxon>
        <taxon>Teleostei</taxon>
        <taxon>Ostariophysi</taxon>
        <taxon>Cypriniformes</taxon>
        <taxon>Xenocyprididae</taxon>
        <taxon>Xenocypridinae</taxon>
        <taxon>Xenocypridinae incertae sedis</taxon>
        <taxon>Anabarilius</taxon>
    </lineage>
</organism>
<proteinExistence type="predicted"/>
<reference evidence="3 4" key="1">
    <citation type="submission" date="2018-10" db="EMBL/GenBank/DDBJ databases">
        <title>Genome assembly for a Yunnan-Guizhou Plateau 3E fish, Anabarilius grahami (Regan), and its evolutionary and genetic applications.</title>
        <authorList>
            <person name="Jiang W."/>
        </authorList>
    </citation>
    <scope>NUCLEOTIDE SEQUENCE [LARGE SCALE GENOMIC DNA]</scope>
    <source>
        <strain evidence="3">AG-KIZ</strain>
        <tissue evidence="3">Muscle</tissue>
    </source>
</reference>
<dbReference type="PANTHER" id="PTHR15717:SF2">
    <property type="entry name" value="EF-HAND CALCIUM-BINDING DOMAIN-CONTAINING PROTEIN 14"/>
    <property type="match status" value="1"/>
</dbReference>
<comment type="caution">
    <text evidence="3">The sequence shown here is derived from an EMBL/GenBank/DDBJ whole genome shotgun (WGS) entry which is preliminary data.</text>
</comment>
<evidence type="ECO:0000256" key="1">
    <source>
        <dbReference type="SAM" id="MobiDB-lite"/>
    </source>
</evidence>
<feature type="compositionally biased region" description="Basic residues" evidence="1">
    <location>
        <begin position="395"/>
        <end position="407"/>
    </location>
</feature>
<dbReference type="PANTHER" id="PTHR15717">
    <property type="entry name" value="PROTEIN KIAA0494"/>
    <property type="match status" value="1"/>
</dbReference>
<keyword evidence="4" id="KW-1185">Reference proteome</keyword>
<accession>A0A3N0Z8V5</accession>
<protein>
    <submittedName>
        <fullName evidence="3">EF-hand calcium-binding domain-containing protein 14</fullName>
    </submittedName>
</protein>
<feature type="transmembrane region" description="Helical" evidence="2">
    <location>
        <begin position="121"/>
        <end position="144"/>
    </location>
</feature>
<dbReference type="AlphaFoldDB" id="A0A3N0Z8V5"/>
<dbReference type="EMBL" id="RJVU01004130">
    <property type="protein sequence ID" value="ROL54885.1"/>
    <property type="molecule type" value="Genomic_DNA"/>
</dbReference>
<evidence type="ECO:0000256" key="2">
    <source>
        <dbReference type="SAM" id="Phobius"/>
    </source>
</evidence>
<feature type="compositionally biased region" description="Polar residues" evidence="1">
    <location>
        <begin position="374"/>
        <end position="390"/>
    </location>
</feature>
<dbReference type="Proteomes" id="UP000281406">
    <property type="component" value="Unassembled WGS sequence"/>
</dbReference>
<feature type="region of interest" description="Disordered" evidence="1">
    <location>
        <begin position="374"/>
        <end position="421"/>
    </location>
</feature>
<dbReference type="InterPro" id="IPR042352">
    <property type="entry name" value="EFCAB14"/>
</dbReference>
<gene>
    <name evidence="3" type="ORF">DPX16_22718</name>
</gene>